<evidence type="ECO:0000256" key="2">
    <source>
        <dbReference type="ARBA" id="ARBA00010617"/>
    </source>
</evidence>
<evidence type="ECO:0000256" key="4">
    <source>
        <dbReference type="ARBA" id="ARBA00022723"/>
    </source>
</evidence>
<comment type="cofactor">
    <cofactor evidence="1">
        <name>heme</name>
        <dbReference type="ChEBI" id="CHEBI:30413"/>
    </cofactor>
</comment>
<keyword evidence="4" id="KW-0479">Metal-binding</keyword>
<dbReference type="Proteomes" id="UP001140453">
    <property type="component" value="Unassembled WGS sequence"/>
</dbReference>
<dbReference type="GO" id="GO:0016705">
    <property type="term" value="F:oxidoreductase activity, acting on paired donors, with incorporation or reduction of molecular oxygen"/>
    <property type="evidence" value="ECO:0007669"/>
    <property type="project" value="InterPro"/>
</dbReference>
<evidence type="ECO:0000256" key="6">
    <source>
        <dbReference type="ARBA" id="ARBA00023004"/>
    </source>
</evidence>
<gene>
    <name evidence="8" type="ORF">N0V93_008849</name>
</gene>
<dbReference type="InterPro" id="IPR050121">
    <property type="entry name" value="Cytochrome_P450_monoxygenase"/>
</dbReference>
<evidence type="ECO:0000313" key="9">
    <source>
        <dbReference type="Proteomes" id="UP001140453"/>
    </source>
</evidence>
<keyword evidence="3" id="KW-0349">Heme</keyword>
<keyword evidence="6" id="KW-0408">Iron</keyword>
<dbReference type="Gene3D" id="1.10.630.10">
    <property type="entry name" value="Cytochrome P450"/>
    <property type="match status" value="1"/>
</dbReference>
<dbReference type="EMBL" id="JAPEVB010000005">
    <property type="protein sequence ID" value="KAJ4388242.1"/>
    <property type="molecule type" value="Genomic_DNA"/>
</dbReference>
<keyword evidence="7" id="KW-0503">Monooxygenase</keyword>
<dbReference type="InterPro" id="IPR002401">
    <property type="entry name" value="Cyt_P450_E_grp-I"/>
</dbReference>
<evidence type="ECO:0000256" key="5">
    <source>
        <dbReference type="ARBA" id="ARBA00023002"/>
    </source>
</evidence>
<evidence type="ECO:0000256" key="7">
    <source>
        <dbReference type="ARBA" id="ARBA00023033"/>
    </source>
</evidence>
<accession>A0A9W8YR16</accession>
<evidence type="ECO:0008006" key="10">
    <source>
        <dbReference type="Google" id="ProtNLM"/>
    </source>
</evidence>
<dbReference type="InterPro" id="IPR001128">
    <property type="entry name" value="Cyt_P450"/>
</dbReference>
<organism evidence="8 9">
    <name type="scientific">Gnomoniopsis smithogilvyi</name>
    <dbReference type="NCBI Taxonomy" id="1191159"/>
    <lineage>
        <taxon>Eukaryota</taxon>
        <taxon>Fungi</taxon>
        <taxon>Dikarya</taxon>
        <taxon>Ascomycota</taxon>
        <taxon>Pezizomycotina</taxon>
        <taxon>Sordariomycetes</taxon>
        <taxon>Sordariomycetidae</taxon>
        <taxon>Diaporthales</taxon>
        <taxon>Gnomoniaceae</taxon>
        <taxon>Gnomoniopsis</taxon>
    </lineage>
</organism>
<dbReference type="Pfam" id="PF00067">
    <property type="entry name" value="p450"/>
    <property type="match status" value="1"/>
</dbReference>
<keyword evidence="5" id="KW-0560">Oxidoreductase</keyword>
<dbReference type="InterPro" id="IPR036396">
    <property type="entry name" value="Cyt_P450_sf"/>
</dbReference>
<keyword evidence="9" id="KW-1185">Reference proteome</keyword>
<dbReference type="GO" id="GO:0020037">
    <property type="term" value="F:heme binding"/>
    <property type="evidence" value="ECO:0007669"/>
    <property type="project" value="InterPro"/>
</dbReference>
<protein>
    <recommendedName>
        <fullName evidence="10">Cytochrome P450</fullName>
    </recommendedName>
</protein>
<sequence>MSGASISPLKAFPGPRLYAITSLPFDISGIQGNQHKLLAALHDRYGPIVRVRPNELSYIDACIWKDAYTIRPGHEEWEKGDIIHPVNGVRGIIGSLRKEHRRYRRSLAHAFSKQGLKEQEPIISQHVNNMVTGITERCDEGLIDIGTWLSWTTTDIIGDLAFGDSFGCVESVAGHHFMESTLNLLKPSMWMGVMGRWGLGGLALAAMPKAMAAGLQANAEYVYDKLRKRIQLGKERGDFFDHVLKHGILDVEGTLTPGKRPDNSKRPTDHLVGFTFEELHSTASDLVFAGSETTATVLSGVIFNLLLHPSIHSRLIAEIRSAFTTSDDITITSTAIGSLPYLDAVLQEGLRVYHPAPLFAGRIAPTGGDTIAGVYLPAAKTVRT</sequence>
<dbReference type="GO" id="GO:0004497">
    <property type="term" value="F:monooxygenase activity"/>
    <property type="evidence" value="ECO:0007669"/>
    <property type="project" value="UniProtKB-KW"/>
</dbReference>
<dbReference type="SUPFAM" id="SSF48264">
    <property type="entry name" value="Cytochrome P450"/>
    <property type="match status" value="1"/>
</dbReference>
<evidence type="ECO:0000313" key="8">
    <source>
        <dbReference type="EMBL" id="KAJ4388242.1"/>
    </source>
</evidence>
<comment type="caution">
    <text evidence="8">The sequence shown here is derived from an EMBL/GenBank/DDBJ whole genome shotgun (WGS) entry which is preliminary data.</text>
</comment>
<dbReference type="OrthoDB" id="1470350at2759"/>
<reference evidence="8" key="1">
    <citation type="submission" date="2022-10" db="EMBL/GenBank/DDBJ databases">
        <title>Tapping the CABI collections for fungal endophytes: first genome assemblies for Collariella, Neodidymelliopsis, Ascochyta clinopodiicola, Didymella pomorum, Didymosphaeria variabile, Neocosmospora piperis and Neocucurbitaria cava.</title>
        <authorList>
            <person name="Hill R."/>
        </authorList>
    </citation>
    <scope>NUCLEOTIDE SEQUENCE</scope>
    <source>
        <strain evidence="8">IMI 355082</strain>
    </source>
</reference>
<dbReference type="GO" id="GO:0005506">
    <property type="term" value="F:iron ion binding"/>
    <property type="evidence" value="ECO:0007669"/>
    <property type="project" value="InterPro"/>
</dbReference>
<evidence type="ECO:0000256" key="1">
    <source>
        <dbReference type="ARBA" id="ARBA00001971"/>
    </source>
</evidence>
<name>A0A9W8YR16_9PEZI</name>
<comment type="similarity">
    <text evidence="2">Belongs to the cytochrome P450 family.</text>
</comment>
<dbReference type="PRINTS" id="PR00463">
    <property type="entry name" value="EP450I"/>
</dbReference>
<dbReference type="PANTHER" id="PTHR24305">
    <property type="entry name" value="CYTOCHROME P450"/>
    <property type="match status" value="1"/>
</dbReference>
<dbReference type="AlphaFoldDB" id="A0A9W8YR16"/>
<evidence type="ECO:0000256" key="3">
    <source>
        <dbReference type="ARBA" id="ARBA00022617"/>
    </source>
</evidence>
<proteinExistence type="inferred from homology"/>
<dbReference type="PANTHER" id="PTHR24305:SF29">
    <property type="entry name" value="BENZOATE-PARA-HYDROXYLASE"/>
    <property type="match status" value="1"/>
</dbReference>